<gene>
    <name evidence="2" type="ORF">EVAR_51531_1</name>
</gene>
<proteinExistence type="predicted"/>
<feature type="region of interest" description="Disordered" evidence="1">
    <location>
        <begin position="26"/>
        <end position="52"/>
    </location>
</feature>
<evidence type="ECO:0000313" key="3">
    <source>
        <dbReference type="Proteomes" id="UP000299102"/>
    </source>
</evidence>
<protein>
    <submittedName>
        <fullName evidence="2">Uncharacterized protein</fullName>
    </submittedName>
</protein>
<accession>A0A4C1XC26</accession>
<dbReference type="Proteomes" id="UP000299102">
    <property type="component" value="Unassembled WGS sequence"/>
</dbReference>
<sequence length="113" mass="12165">MSNAPKEVFTSLNFNELLTSANWRRGLAPLHNASTDDSSRRLPRRPPADELFTSHINKAIAVRSNNRPRAVAGGQAGRGGLPVSRTGRLCRLGNGKSLDMDAAKVLCPTSAKK</sequence>
<comment type="caution">
    <text evidence="2">The sequence shown here is derived from an EMBL/GenBank/DDBJ whole genome shotgun (WGS) entry which is preliminary data.</text>
</comment>
<dbReference type="EMBL" id="BGZK01000800">
    <property type="protein sequence ID" value="GBP60968.1"/>
    <property type="molecule type" value="Genomic_DNA"/>
</dbReference>
<keyword evidence="3" id="KW-1185">Reference proteome</keyword>
<reference evidence="2 3" key="1">
    <citation type="journal article" date="2019" name="Commun. Biol.">
        <title>The bagworm genome reveals a unique fibroin gene that provides high tensile strength.</title>
        <authorList>
            <person name="Kono N."/>
            <person name="Nakamura H."/>
            <person name="Ohtoshi R."/>
            <person name="Tomita M."/>
            <person name="Numata K."/>
            <person name="Arakawa K."/>
        </authorList>
    </citation>
    <scope>NUCLEOTIDE SEQUENCE [LARGE SCALE GENOMIC DNA]</scope>
</reference>
<evidence type="ECO:0000313" key="2">
    <source>
        <dbReference type="EMBL" id="GBP60968.1"/>
    </source>
</evidence>
<dbReference type="AlphaFoldDB" id="A0A4C1XC26"/>
<name>A0A4C1XC26_EUMVA</name>
<organism evidence="2 3">
    <name type="scientific">Eumeta variegata</name>
    <name type="common">Bagworm moth</name>
    <name type="synonym">Eumeta japonica</name>
    <dbReference type="NCBI Taxonomy" id="151549"/>
    <lineage>
        <taxon>Eukaryota</taxon>
        <taxon>Metazoa</taxon>
        <taxon>Ecdysozoa</taxon>
        <taxon>Arthropoda</taxon>
        <taxon>Hexapoda</taxon>
        <taxon>Insecta</taxon>
        <taxon>Pterygota</taxon>
        <taxon>Neoptera</taxon>
        <taxon>Endopterygota</taxon>
        <taxon>Lepidoptera</taxon>
        <taxon>Glossata</taxon>
        <taxon>Ditrysia</taxon>
        <taxon>Tineoidea</taxon>
        <taxon>Psychidae</taxon>
        <taxon>Oiketicinae</taxon>
        <taxon>Eumeta</taxon>
    </lineage>
</organism>
<evidence type="ECO:0000256" key="1">
    <source>
        <dbReference type="SAM" id="MobiDB-lite"/>
    </source>
</evidence>